<evidence type="ECO:0000313" key="2">
    <source>
        <dbReference type="Proteomes" id="UP000515369"/>
    </source>
</evidence>
<dbReference type="RefSeq" id="WP_182463658.1">
    <property type="nucleotide sequence ID" value="NZ_CP059732.1"/>
</dbReference>
<name>A0A7G5H597_9BACT</name>
<dbReference type="AlphaFoldDB" id="A0A7G5H597"/>
<dbReference type="KEGG" id="sfol:H3H32_16085"/>
<dbReference type="EMBL" id="CP059732">
    <property type="protein sequence ID" value="QMW06289.1"/>
    <property type="molecule type" value="Genomic_DNA"/>
</dbReference>
<sequence>MIFYKGVAFRLSSIAFICSLTYGKVLSHGGVFLSILLTVSKSSIGGYFRSFTG</sequence>
<reference evidence="1 2" key="1">
    <citation type="submission" date="2020-07" db="EMBL/GenBank/DDBJ databases">
        <title>Spirosoma foliorum sp. nov., isolated from the leaves on the Nejang mountain Korea, Republic of.</title>
        <authorList>
            <person name="Ho H."/>
            <person name="Lee Y.-J."/>
            <person name="Nurcahyanto D.-A."/>
            <person name="Kim S.-G."/>
        </authorList>
    </citation>
    <scope>NUCLEOTIDE SEQUENCE [LARGE SCALE GENOMIC DNA]</scope>
    <source>
        <strain evidence="1 2">PL0136</strain>
    </source>
</reference>
<protein>
    <submittedName>
        <fullName evidence="1">Uncharacterized protein</fullName>
    </submittedName>
</protein>
<proteinExistence type="predicted"/>
<keyword evidence="2" id="KW-1185">Reference proteome</keyword>
<evidence type="ECO:0000313" key="1">
    <source>
        <dbReference type="EMBL" id="QMW06289.1"/>
    </source>
</evidence>
<organism evidence="1 2">
    <name type="scientific">Spirosoma foliorum</name>
    <dbReference type="NCBI Taxonomy" id="2710596"/>
    <lineage>
        <taxon>Bacteria</taxon>
        <taxon>Pseudomonadati</taxon>
        <taxon>Bacteroidota</taxon>
        <taxon>Cytophagia</taxon>
        <taxon>Cytophagales</taxon>
        <taxon>Cytophagaceae</taxon>
        <taxon>Spirosoma</taxon>
    </lineage>
</organism>
<gene>
    <name evidence="1" type="ORF">H3H32_16085</name>
</gene>
<accession>A0A7G5H597</accession>
<dbReference type="Proteomes" id="UP000515369">
    <property type="component" value="Chromosome"/>
</dbReference>